<reference evidence="1 2" key="1">
    <citation type="submission" date="2019-02" db="EMBL/GenBank/DDBJ databases">
        <title>Deep-cultivation of Planctomycetes and their phenomic and genomic characterization uncovers novel biology.</title>
        <authorList>
            <person name="Wiegand S."/>
            <person name="Jogler M."/>
            <person name="Boedeker C."/>
            <person name="Pinto D."/>
            <person name="Vollmers J."/>
            <person name="Rivas-Marin E."/>
            <person name="Kohn T."/>
            <person name="Peeters S.H."/>
            <person name="Heuer A."/>
            <person name="Rast P."/>
            <person name="Oberbeckmann S."/>
            <person name="Bunk B."/>
            <person name="Jeske O."/>
            <person name="Meyerdierks A."/>
            <person name="Storesund J.E."/>
            <person name="Kallscheuer N."/>
            <person name="Luecker S."/>
            <person name="Lage O.M."/>
            <person name="Pohl T."/>
            <person name="Merkel B.J."/>
            <person name="Hornburger P."/>
            <person name="Mueller R.-W."/>
            <person name="Bruemmer F."/>
            <person name="Labrenz M."/>
            <person name="Spormann A.M."/>
            <person name="Op den Camp H."/>
            <person name="Overmann J."/>
            <person name="Amann R."/>
            <person name="Jetten M.S.M."/>
            <person name="Mascher T."/>
            <person name="Medema M.H."/>
            <person name="Devos D.P."/>
            <person name="Kaster A.-K."/>
            <person name="Ovreas L."/>
            <person name="Rohde M."/>
            <person name="Galperin M.Y."/>
            <person name="Jogler C."/>
        </authorList>
    </citation>
    <scope>NUCLEOTIDE SEQUENCE [LARGE SCALE GENOMIC DNA]</scope>
    <source>
        <strain evidence="1 2">ElP</strain>
    </source>
</reference>
<evidence type="ECO:0000313" key="2">
    <source>
        <dbReference type="Proteomes" id="UP000317835"/>
    </source>
</evidence>
<dbReference type="AlphaFoldDB" id="A0A518H3A6"/>
<gene>
    <name evidence="1" type="ORF">ElP_32100</name>
</gene>
<name>A0A518H3A6_9BACT</name>
<organism evidence="1 2">
    <name type="scientific">Tautonia plasticadhaerens</name>
    <dbReference type="NCBI Taxonomy" id="2527974"/>
    <lineage>
        <taxon>Bacteria</taxon>
        <taxon>Pseudomonadati</taxon>
        <taxon>Planctomycetota</taxon>
        <taxon>Planctomycetia</taxon>
        <taxon>Isosphaerales</taxon>
        <taxon>Isosphaeraceae</taxon>
        <taxon>Tautonia</taxon>
    </lineage>
</organism>
<keyword evidence="2" id="KW-1185">Reference proteome</keyword>
<protein>
    <submittedName>
        <fullName evidence="1">Uncharacterized protein</fullName>
    </submittedName>
</protein>
<evidence type="ECO:0000313" key="1">
    <source>
        <dbReference type="EMBL" id="QDV35307.1"/>
    </source>
</evidence>
<dbReference type="EMBL" id="CP036426">
    <property type="protein sequence ID" value="QDV35307.1"/>
    <property type="molecule type" value="Genomic_DNA"/>
</dbReference>
<dbReference type="KEGG" id="tpla:ElP_32100"/>
<accession>A0A518H3A6</accession>
<sequence>METLAMSDAAYQQLVEVAGTIARHLDYPGKPDAIRVCREDIRERCLRGVLSPEQGDRLTAMLSGGDRLMD</sequence>
<dbReference type="Proteomes" id="UP000317835">
    <property type="component" value="Chromosome"/>
</dbReference>
<proteinExistence type="predicted"/>